<dbReference type="GO" id="GO:0008233">
    <property type="term" value="F:peptidase activity"/>
    <property type="evidence" value="ECO:0007669"/>
    <property type="project" value="UniProtKB-KW"/>
</dbReference>
<reference evidence="1 2" key="1">
    <citation type="submission" date="2020-08" db="EMBL/GenBank/DDBJ databases">
        <title>Genomic Encyclopedia of Type Strains, Phase IV (KMG-IV): sequencing the most valuable type-strain genomes for metagenomic binning, comparative biology and taxonomic classification.</title>
        <authorList>
            <person name="Goeker M."/>
        </authorList>
    </citation>
    <scope>NUCLEOTIDE SEQUENCE [LARGE SCALE GENOMIC DNA]</scope>
    <source>
        <strain evidence="1 2">DSM 4737</strain>
    </source>
</reference>
<dbReference type="Proteomes" id="UP000545037">
    <property type="component" value="Unassembled WGS sequence"/>
</dbReference>
<proteinExistence type="predicted"/>
<evidence type="ECO:0000313" key="1">
    <source>
        <dbReference type="EMBL" id="MBB5744923.1"/>
    </source>
</evidence>
<dbReference type="SUPFAM" id="SSF50494">
    <property type="entry name" value="Trypsin-like serine proteases"/>
    <property type="match status" value="1"/>
</dbReference>
<accession>A0A7W9CFW6</accession>
<dbReference type="AlphaFoldDB" id="A0A7W9CFW6"/>
<evidence type="ECO:0000313" key="2">
    <source>
        <dbReference type="Proteomes" id="UP000545037"/>
    </source>
</evidence>
<name>A0A7W9CFW6_9CAUL</name>
<organism evidence="1 2">
    <name type="scientific">Brevundimonas variabilis</name>
    <dbReference type="NCBI Taxonomy" id="74312"/>
    <lineage>
        <taxon>Bacteria</taxon>
        <taxon>Pseudomonadati</taxon>
        <taxon>Pseudomonadota</taxon>
        <taxon>Alphaproteobacteria</taxon>
        <taxon>Caulobacterales</taxon>
        <taxon>Caulobacteraceae</taxon>
        <taxon>Brevundimonas</taxon>
    </lineage>
</organism>
<dbReference type="Pfam" id="PF13365">
    <property type="entry name" value="Trypsin_2"/>
    <property type="match status" value="1"/>
</dbReference>
<dbReference type="EMBL" id="JACHOR010000001">
    <property type="protein sequence ID" value="MBB5744923.1"/>
    <property type="molecule type" value="Genomic_DNA"/>
</dbReference>
<dbReference type="RefSeq" id="WP_183211873.1">
    <property type="nucleotide sequence ID" value="NZ_JACHOR010000001.1"/>
</dbReference>
<gene>
    <name evidence="1" type="ORF">GGR13_000495</name>
</gene>
<keyword evidence="1" id="KW-0645">Protease</keyword>
<keyword evidence="2" id="KW-1185">Reference proteome</keyword>
<keyword evidence="1" id="KW-0378">Hydrolase</keyword>
<sequence length="278" mass="29828">MQFPRLPDWTVYIAVVAVLVVVSLGRRENADTANRPEDEAPSEAEGALLGPVTLFDPMVTVNNPDTPFQPASGTAFSIAGDGRWVTARHVVEGCRRPALVVGDRRAVGADVRLAEKADIALMMTEGGPAALPVTAERPLRLGQRAFHPGFPQGEPGEITTRLLGREILRVRGRGARDEPVLVWAEVGRSKGLDGTLAGLSGAPAIDSRGRAIGVTIAESPRRGRVYTTAPETYGPAIRGEQRPDERVLAQDITTDNYGEVSEQLRRDLRVAQVVCLSA</sequence>
<comment type="caution">
    <text evidence="1">The sequence shown here is derived from an EMBL/GenBank/DDBJ whole genome shotgun (WGS) entry which is preliminary data.</text>
</comment>
<dbReference type="Gene3D" id="2.40.10.120">
    <property type="match status" value="1"/>
</dbReference>
<dbReference type="InterPro" id="IPR009003">
    <property type="entry name" value="Peptidase_S1_PA"/>
</dbReference>
<protein>
    <submittedName>
        <fullName evidence="1">S1-C subfamily serine protease</fullName>
    </submittedName>
</protein>
<dbReference type="GO" id="GO:0006508">
    <property type="term" value="P:proteolysis"/>
    <property type="evidence" value="ECO:0007669"/>
    <property type="project" value="UniProtKB-KW"/>
</dbReference>